<comment type="caution">
    <text evidence="2">The sequence shown here is derived from an EMBL/GenBank/DDBJ whole genome shotgun (WGS) entry which is preliminary data.</text>
</comment>
<dbReference type="Proteomes" id="UP000654075">
    <property type="component" value="Unassembled WGS sequence"/>
</dbReference>
<dbReference type="InterPro" id="IPR011990">
    <property type="entry name" value="TPR-like_helical_dom_sf"/>
</dbReference>
<dbReference type="OrthoDB" id="185373at2759"/>
<dbReference type="InterPro" id="IPR002885">
    <property type="entry name" value="PPR_rpt"/>
</dbReference>
<keyword evidence="1" id="KW-0732">Signal</keyword>
<dbReference type="EMBL" id="CAJNNV010028887">
    <property type="protein sequence ID" value="CAE8626037.1"/>
    <property type="molecule type" value="Genomic_DNA"/>
</dbReference>
<evidence type="ECO:0008006" key="4">
    <source>
        <dbReference type="Google" id="ProtNLM"/>
    </source>
</evidence>
<feature type="chain" id="PRO_5032526714" description="Anaphase-promoting complex subunit 5" evidence="1">
    <location>
        <begin position="25"/>
        <end position="87"/>
    </location>
</feature>
<protein>
    <recommendedName>
        <fullName evidence="4">Anaphase-promoting complex subunit 5</fullName>
    </recommendedName>
</protein>
<evidence type="ECO:0000313" key="2">
    <source>
        <dbReference type="EMBL" id="CAE8626037.1"/>
    </source>
</evidence>
<feature type="signal peptide" evidence="1">
    <location>
        <begin position="1"/>
        <end position="24"/>
    </location>
</feature>
<organism evidence="2 3">
    <name type="scientific">Polarella glacialis</name>
    <name type="common">Dinoflagellate</name>
    <dbReference type="NCBI Taxonomy" id="89957"/>
    <lineage>
        <taxon>Eukaryota</taxon>
        <taxon>Sar</taxon>
        <taxon>Alveolata</taxon>
        <taxon>Dinophyceae</taxon>
        <taxon>Suessiales</taxon>
        <taxon>Suessiaceae</taxon>
        <taxon>Polarella</taxon>
    </lineage>
</organism>
<reference evidence="2" key="1">
    <citation type="submission" date="2021-02" db="EMBL/GenBank/DDBJ databases">
        <authorList>
            <person name="Dougan E. K."/>
            <person name="Rhodes N."/>
            <person name="Thang M."/>
            <person name="Chan C."/>
        </authorList>
    </citation>
    <scope>NUCLEOTIDE SEQUENCE</scope>
</reference>
<sequence>MALHLLMGMSEVAVLLTSMAYNAAIAVCARHEQWLLALSLLRQMQEASAAADTTSCQCVITACDKVGHFELTTSLLDELEASLLFSR</sequence>
<dbReference type="AlphaFoldDB" id="A0A813GGH4"/>
<accession>A0A813GGH4</accession>
<dbReference type="NCBIfam" id="TIGR00756">
    <property type="entry name" value="PPR"/>
    <property type="match status" value="1"/>
</dbReference>
<name>A0A813GGH4_POLGL</name>
<dbReference type="Gene3D" id="1.25.40.10">
    <property type="entry name" value="Tetratricopeptide repeat domain"/>
    <property type="match status" value="1"/>
</dbReference>
<gene>
    <name evidence="2" type="ORF">PGLA1383_LOCUS43013</name>
</gene>
<proteinExistence type="predicted"/>
<evidence type="ECO:0000256" key="1">
    <source>
        <dbReference type="SAM" id="SignalP"/>
    </source>
</evidence>
<evidence type="ECO:0000313" key="3">
    <source>
        <dbReference type="Proteomes" id="UP000654075"/>
    </source>
</evidence>
<keyword evidence="3" id="KW-1185">Reference proteome</keyword>